<dbReference type="Proteomes" id="UP001458880">
    <property type="component" value="Unassembled WGS sequence"/>
</dbReference>
<keyword evidence="2" id="KW-1185">Reference proteome</keyword>
<dbReference type="EMBL" id="JASPKY010000338">
    <property type="protein sequence ID" value="KAK9707999.1"/>
    <property type="molecule type" value="Genomic_DNA"/>
</dbReference>
<organism evidence="1 2">
    <name type="scientific">Popillia japonica</name>
    <name type="common">Japanese beetle</name>
    <dbReference type="NCBI Taxonomy" id="7064"/>
    <lineage>
        <taxon>Eukaryota</taxon>
        <taxon>Metazoa</taxon>
        <taxon>Ecdysozoa</taxon>
        <taxon>Arthropoda</taxon>
        <taxon>Hexapoda</taxon>
        <taxon>Insecta</taxon>
        <taxon>Pterygota</taxon>
        <taxon>Neoptera</taxon>
        <taxon>Endopterygota</taxon>
        <taxon>Coleoptera</taxon>
        <taxon>Polyphaga</taxon>
        <taxon>Scarabaeiformia</taxon>
        <taxon>Scarabaeidae</taxon>
        <taxon>Rutelinae</taxon>
        <taxon>Popillia</taxon>
    </lineage>
</organism>
<comment type="caution">
    <text evidence="1">The sequence shown here is derived from an EMBL/GenBank/DDBJ whole genome shotgun (WGS) entry which is preliminary data.</text>
</comment>
<evidence type="ECO:0000313" key="1">
    <source>
        <dbReference type="EMBL" id="KAK9707999.1"/>
    </source>
</evidence>
<evidence type="ECO:0000313" key="2">
    <source>
        <dbReference type="Proteomes" id="UP001458880"/>
    </source>
</evidence>
<sequence>MDALAATPHTNWFQASVDACDGTRAISPSKSFSSVASFRCESQLSLDNATCRTLLGETSTHARNILRSWVDVVDVKKSKWRLYTQQGFTVSPI</sequence>
<gene>
    <name evidence="1" type="ORF">QE152_g27507</name>
</gene>
<name>A0AAW1JSB3_POPJA</name>
<dbReference type="AlphaFoldDB" id="A0AAW1JSB3"/>
<proteinExistence type="predicted"/>
<protein>
    <submittedName>
        <fullName evidence="1">Uncharacterized protein</fullName>
    </submittedName>
</protein>
<reference evidence="1 2" key="1">
    <citation type="journal article" date="2024" name="BMC Genomics">
        <title>De novo assembly and annotation of Popillia japonica's genome with initial clues to its potential as an invasive pest.</title>
        <authorList>
            <person name="Cucini C."/>
            <person name="Boschi S."/>
            <person name="Funari R."/>
            <person name="Cardaioli E."/>
            <person name="Iannotti N."/>
            <person name="Marturano G."/>
            <person name="Paoli F."/>
            <person name="Bruttini M."/>
            <person name="Carapelli A."/>
            <person name="Frati F."/>
            <person name="Nardi F."/>
        </authorList>
    </citation>
    <scope>NUCLEOTIDE SEQUENCE [LARGE SCALE GENOMIC DNA]</scope>
    <source>
        <strain evidence="1">DMR45628</strain>
    </source>
</reference>
<accession>A0AAW1JSB3</accession>